<dbReference type="Gene3D" id="3.40.190.290">
    <property type="match status" value="1"/>
</dbReference>
<dbReference type="PRINTS" id="PR00039">
    <property type="entry name" value="HTHLYSR"/>
</dbReference>
<evidence type="ECO:0000256" key="2">
    <source>
        <dbReference type="ARBA" id="ARBA00023015"/>
    </source>
</evidence>
<evidence type="ECO:0000256" key="3">
    <source>
        <dbReference type="ARBA" id="ARBA00023125"/>
    </source>
</evidence>
<reference evidence="6" key="2">
    <citation type="submission" date="2020-02" db="EMBL/GenBank/DDBJ databases">
        <authorList>
            <consortium name="NCBI Pathogen Detection Project"/>
        </authorList>
    </citation>
    <scope>NUCLEOTIDE SEQUENCE</scope>
    <source>
        <strain evidence="7">MA.CK_98/00010293</strain>
        <strain evidence="6">MA.CK_98/00011463</strain>
    </source>
</reference>
<sequence>MRHLPKIQQIKMFNEVIRSGSIRAAARSMHLSQPALTHALKDLEHHIGATLLIRSNDGVTLTEAGKLFSIRAHLVLSELEKAAEEIELMAKNSYGHVAFGISSLFGVTVLSSVINDFKRNHSKTLITIKEAQLSTLIPNLRDGRLEFLLGTVTENMPLNDFIVEALFDAPFCIVARKGHPLSECSTLSELSQAKWVIPETDMGYYNYIRQIIPFNSPNNSNAPVQTDSVVCIINLLMNGDFLTILTRARLNTPPFSSFLSALSVDEDLLPVSHYGLIYPKNRPLTSAANSIIERFKWHCRHYKTGSVALGEYSDNMLFFCGVA</sequence>
<dbReference type="InterPro" id="IPR000847">
    <property type="entry name" value="LysR_HTH_N"/>
</dbReference>
<gene>
    <name evidence="7" type="ORF">G8O64_004788</name>
    <name evidence="6" type="ORF">G8V93_004770</name>
</gene>
<comment type="similarity">
    <text evidence="1">Belongs to the LysR transcriptional regulatory family.</text>
</comment>
<dbReference type="AlphaFoldDB" id="A0A759H0D2"/>
<dbReference type="PROSITE" id="PS50931">
    <property type="entry name" value="HTH_LYSR"/>
    <property type="match status" value="1"/>
</dbReference>
<dbReference type="PANTHER" id="PTHR30419">
    <property type="entry name" value="HTH-TYPE TRANSCRIPTIONAL REGULATOR YBHD"/>
    <property type="match status" value="1"/>
</dbReference>
<dbReference type="EMBL" id="DAAYQT010000037">
    <property type="protein sequence ID" value="HAG5359065.1"/>
    <property type="molecule type" value="Genomic_DNA"/>
</dbReference>
<dbReference type="GO" id="GO:0003700">
    <property type="term" value="F:DNA-binding transcription factor activity"/>
    <property type="evidence" value="ECO:0007669"/>
    <property type="project" value="InterPro"/>
</dbReference>
<dbReference type="InterPro" id="IPR050950">
    <property type="entry name" value="HTH-type_LysR_regulators"/>
</dbReference>
<accession>A0A759H0D2</accession>
<comment type="caution">
    <text evidence="6">The sequence shown here is derived from an EMBL/GenBank/DDBJ whole genome shotgun (WGS) entry which is preliminary data.</text>
</comment>
<dbReference type="Pfam" id="PF00126">
    <property type="entry name" value="HTH_1"/>
    <property type="match status" value="1"/>
</dbReference>
<protein>
    <submittedName>
        <fullName evidence="6">LysR family transcriptional regulator</fullName>
    </submittedName>
</protein>
<dbReference type="InterPro" id="IPR036390">
    <property type="entry name" value="WH_DNA-bd_sf"/>
</dbReference>
<dbReference type="InterPro" id="IPR036388">
    <property type="entry name" value="WH-like_DNA-bd_sf"/>
</dbReference>
<dbReference type="SUPFAM" id="SSF53850">
    <property type="entry name" value="Periplasmic binding protein-like II"/>
    <property type="match status" value="1"/>
</dbReference>
<feature type="domain" description="HTH lysR-type" evidence="5">
    <location>
        <begin position="5"/>
        <end position="62"/>
    </location>
</feature>
<dbReference type="InterPro" id="IPR005119">
    <property type="entry name" value="LysR_subst-bd"/>
</dbReference>
<keyword evidence="2" id="KW-0805">Transcription regulation</keyword>
<keyword evidence="3" id="KW-0238">DNA-binding</keyword>
<organism evidence="6">
    <name type="scientific">Salmonella enterica</name>
    <name type="common">Salmonella choleraesuis</name>
    <dbReference type="NCBI Taxonomy" id="28901"/>
    <lineage>
        <taxon>Bacteria</taxon>
        <taxon>Pseudomonadati</taxon>
        <taxon>Pseudomonadota</taxon>
        <taxon>Gammaproteobacteria</taxon>
        <taxon>Enterobacterales</taxon>
        <taxon>Enterobacteriaceae</taxon>
        <taxon>Salmonella</taxon>
    </lineage>
</organism>
<evidence type="ECO:0000313" key="7">
    <source>
        <dbReference type="EMBL" id="HAG5359065.1"/>
    </source>
</evidence>
<evidence type="ECO:0000313" key="6">
    <source>
        <dbReference type="EMBL" id="HAG1883174.1"/>
    </source>
</evidence>
<dbReference type="GO" id="GO:0003677">
    <property type="term" value="F:DNA binding"/>
    <property type="evidence" value="ECO:0007669"/>
    <property type="project" value="UniProtKB-KW"/>
</dbReference>
<dbReference type="PANTHER" id="PTHR30419:SF7">
    <property type="entry name" value="HTH-TYPE TRANSCRIPTIONAL REGULATOR TDCA"/>
    <property type="match status" value="1"/>
</dbReference>
<keyword evidence="4" id="KW-0804">Transcription</keyword>
<evidence type="ECO:0000256" key="4">
    <source>
        <dbReference type="ARBA" id="ARBA00023163"/>
    </source>
</evidence>
<dbReference type="GO" id="GO:0005829">
    <property type="term" value="C:cytosol"/>
    <property type="evidence" value="ECO:0007669"/>
    <property type="project" value="TreeGrafter"/>
</dbReference>
<evidence type="ECO:0000256" key="1">
    <source>
        <dbReference type="ARBA" id="ARBA00009437"/>
    </source>
</evidence>
<reference evidence="6" key="1">
    <citation type="journal article" date="2018" name="Genome Biol.">
        <title>SKESA: strategic k-mer extension for scrupulous assemblies.</title>
        <authorList>
            <person name="Souvorov A."/>
            <person name="Agarwala R."/>
            <person name="Lipman D.J."/>
        </authorList>
    </citation>
    <scope>NUCLEOTIDE SEQUENCE</scope>
    <source>
        <strain evidence="7">MA.CK_98/00010293</strain>
        <strain evidence="6">MA.CK_98/00011463</strain>
    </source>
</reference>
<proteinExistence type="inferred from homology"/>
<dbReference type="EMBL" id="DAAXOF010000036">
    <property type="protein sequence ID" value="HAG1883174.1"/>
    <property type="molecule type" value="Genomic_DNA"/>
</dbReference>
<dbReference type="SUPFAM" id="SSF46785">
    <property type="entry name" value="Winged helix' DNA-binding domain"/>
    <property type="match status" value="1"/>
</dbReference>
<evidence type="ECO:0000259" key="5">
    <source>
        <dbReference type="PROSITE" id="PS50931"/>
    </source>
</evidence>
<name>A0A759H0D2_SALER</name>
<dbReference type="Pfam" id="PF03466">
    <property type="entry name" value="LysR_substrate"/>
    <property type="match status" value="1"/>
</dbReference>
<dbReference type="Gene3D" id="1.10.10.10">
    <property type="entry name" value="Winged helix-like DNA-binding domain superfamily/Winged helix DNA-binding domain"/>
    <property type="match status" value="1"/>
</dbReference>
<dbReference type="FunFam" id="1.10.10.10:FF:000001">
    <property type="entry name" value="LysR family transcriptional regulator"/>
    <property type="match status" value="1"/>
</dbReference>